<evidence type="ECO:0000256" key="1">
    <source>
        <dbReference type="SAM" id="Phobius"/>
    </source>
</evidence>
<dbReference type="Pfam" id="PF22820">
    <property type="entry name" value="TcaA_3rd_4th"/>
    <property type="match status" value="1"/>
</dbReference>
<evidence type="ECO:0000313" key="6">
    <source>
        <dbReference type="Proteomes" id="UP000563151"/>
    </source>
</evidence>
<dbReference type="PANTHER" id="PTHR40038:SF1">
    <property type="entry name" value="MEMBRANE-ASSOCIATED PROTEIN TCAA"/>
    <property type="match status" value="1"/>
</dbReference>
<dbReference type="InterPro" id="IPR054530">
    <property type="entry name" value="TcaA_4th"/>
</dbReference>
<evidence type="ECO:0000259" key="2">
    <source>
        <dbReference type="Pfam" id="PF22813"/>
    </source>
</evidence>
<dbReference type="PANTHER" id="PTHR40038">
    <property type="entry name" value="MEMBRANE-ASSOCIATED PROTEIN TCAA"/>
    <property type="match status" value="1"/>
</dbReference>
<feature type="domain" description="TcaA 4th" evidence="3">
    <location>
        <begin position="213"/>
        <end position="279"/>
    </location>
</feature>
<dbReference type="EMBL" id="JAAZWO010000008">
    <property type="protein sequence ID" value="MBC2397857.1"/>
    <property type="molecule type" value="Genomic_DNA"/>
</dbReference>
<reference evidence="5 6" key="1">
    <citation type="submission" date="2020-04" db="EMBL/GenBank/DDBJ databases">
        <title>Genomic insights into acetone-butanol-ethanol (ABE) fermentation by sequencing solventogenic clostridia strains.</title>
        <authorList>
            <person name="Brown S."/>
        </authorList>
    </citation>
    <scope>NUCLEOTIDE SEQUENCE [LARGE SCALE GENOMIC DNA]</scope>
    <source>
        <strain evidence="5 6">DJ011</strain>
    </source>
</reference>
<keyword evidence="1" id="KW-1133">Transmembrane helix</keyword>
<feature type="domain" description="TcaA second" evidence="2">
    <location>
        <begin position="46"/>
        <end position="115"/>
    </location>
</feature>
<gene>
    <name evidence="5" type="ORF">HGG79_08725</name>
</gene>
<evidence type="ECO:0000313" key="5">
    <source>
        <dbReference type="EMBL" id="MBC2397857.1"/>
    </source>
</evidence>
<feature type="domain" description="YvbJ-like NTF2-like" evidence="4">
    <location>
        <begin position="294"/>
        <end position="409"/>
    </location>
</feature>
<dbReference type="InterPro" id="IPR054529">
    <property type="entry name" value="TcaA_2nd"/>
</dbReference>
<comment type="caution">
    <text evidence="5">The sequence shown here is derived from an EMBL/GenBank/DDBJ whole genome shotgun (WGS) entry which is preliminary data.</text>
</comment>
<accession>A0A923J0A6</accession>
<dbReference type="Pfam" id="PF25155">
    <property type="entry name" value="NTF2_YvbJ"/>
    <property type="match status" value="1"/>
</dbReference>
<keyword evidence="1" id="KW-0812">Transmembrane</keyword>
<keyword evidence="1" id="KW-0472">Membrane</keyword>
<keyword evidence="6" id="KW-1185">Reference proteome</keyword>
<dbReference type="Pfam" id="PF22813">
    <property type="entry name" value="TcaA_2nd"/>
    <property type="match status" value="1"/>
</dbReference>
<feature type="transmembrane region" description="Helical" evidence="1">
    <location>
        <begin position="21"/>
        <end position="42"/>
    </location>
</feature>
<evidence type="ECO:0008006" key="7">
    <source>
        <dbReference type="Google" id="ProtNLM"/>
    </source>
</evidence>
<evidence type="ECO:0000259" key="3">
    <source>
        <dbReference type="Pfam" id="PF22820"/>
    </source>
</evidence>
<evidence type="ECO:0000259" key="4">
    <source>
        <dbReference type="Pfam" id="PF25155"/>
    </source>
</evidence>
<dbReference type="Proteomes" id="UP000563151">
    <property type="component" value="Unassembled WGS sequence"/>
</dbReference>
<name>A0A923J0A6_CLOTT</name>
<sequence length="413" mass="48442">MKKYFYKLQNIYTKHGSKKNILIFMVLSLFLMAIIGYGYGMIQSSKERVISGFEKAMLSNSKKDILKYCKLDSDEIKLDSNNVEAFMKYIKENPHIIKNKIDVLRYKTKEESKDEMIRLESKKAFIGYRYKVLISPIYISINTRLKNTEVFLNNKLYYKAEKDNQVEKLGPLVPGTYNIEGVINTYEGKVKESKKVTLLDKENTININPKVGKISVNSDSIDAKVFINGKDTEKTVKEFKNIGPVPMDGSLKLYIEEQYPWGKAKSEEVEIKDIGDIKLKVNAINDELRKNLSSLLNDFYYNAYRSMEEQDKSMMKNCTDKVKDEFYKIYNENKRFFKSKYIFSELKLDENAIEIKKEHLIYKAIVQVSVTYTKENNFYGFNLGSEEENYKFINELIFENNEMNWKVFKIKVV</sequence>
<dbReference type="RefSeq" id="WP_035148928.1">
    <property type="nucleotide sequence ID" value="NZ_JAAZWO010000008.1"/>
</dbReference>
<proteinExistence type="predicted"/>
<organism evidence="5 6">
    <name type="scientific">Clostridium tetanomorphum</name>
    <dbReference type="NCBI Taxonomy" id="1553"/>
    <lineage>
        <taxon>Bacteria</taxon>
        <taxon>Bacillati</taxon>
        <taxon>Bacillota</taxon>
        <taxon>Clostridia</taxon>
        <taxon>Eubacteriales</taxon>
        <taxon>Clostridiaceae</taxon>
        <taxon>Clostridium</taxon>
    </lineage>
</organism>
<dbReference type="InterPro" id="IPR056902">
    <property type="entry name" value="NTF2_YvbJ"/>
</dbReference>
<dbReference type="GO" id="GO:0005886">
    <property type="term" value="C:plasma membrane"/>
    <property type="evidence" value="ECO:0007669"/>
    <property type="project" value="UniProtKB-SubCell"/>
</dbReference>
<dbReference type="AlphaFoldDB" id="A0A923J0A6"/>
<protein>
    <recommendedName>
        <fullName evidence="7">Membrane-associated protein</fullName>
    </recommendedName>
</protein>